<proteinExistence type="predicted"/>
<keyword evidence="1" id="KW-0175">Coiled coil</keyword>
<dbReference type="Gene3D" id="1.20.58.1520">
    <property type="match status" value="1"/>
</dbReference>
<dbReference type="AlphaFoldDB" id="A0A7D9DLF3"/>
<dbReference type="PANTHER" id="PTHR19321">
    <property type="entry name" value="PROTEIN REGULATOR OF CYTOKINESIS 1 PRC1-RELATED"/>
    <property type="match status" value="1"/>
</dbReference>
<dbReference type="PANTHER" id="PTHR19321:SF41">
    <property type="entry name" value="FASCETTO-RELATED"/>
    <property type="match status" value="1"/>
</dbReference>
<dbReference type="OrthoDB" id="642895at2759"/>
<sequence length="561" mass="65716">MNVEYLVYNEICSTQLILEKFTKIAPEFTERLQSIWKEMGISANTQHDRIQAVVSYIQELLSDMVTDEENLLKELIKNTERYDDELSSLAQVLGLPPYEAKDNMSLIEKEKGLRTKLDALNLEKHERMKMYKNLREQEEALCKRLALPPHDMSIGELPTATQVKEIEANINYMEKELAQAKIQFQYARQTILKLWEELEIDSTETKFPEIASDKAEETFVLSKVNLRQLKEHLNKLEKQQEEDRQQCLELLKKLKSLWVKLEINEKDQCAFKENCVGSRPSAIQKLKSEVDKYERMKLKYMEKFILALRKELTQLWDKCYFGEDERNGFVPAFDEDYTEESLNLHEHQIGVLRGYYEDNKGIFKLVEKREMMWRRLMEFENKENDPARLFTNRGGALLKELKMKNAVEKGLPKVEQDLKRMIEVWQEENEGFFFVNGNKYLDLIKTQQENRKREKSLLKLGKQKEKKAEIAKEMVYGSKPVALANRAGKYNSKYPNHCKRKRDDKSGSSTISMTSSSSLLLSQCSSPTPVSTNFKCKKKTRNSRRLSSKIKKHPFPLPALK</sequence>
<evidence type="ECO:0000313" key="3">
    <source>
        <dbReference type="EMBL" id="CAB3987506.1"/>
    </source>
</evidence>
<gene>
    <name evidence="3" type="ORF">PACLA_8A040668</name>
</gene>
<comment type="caution">
    <text evidence="3">The sequence shown here is derived from an EMBL/GenBank/DDBJ whole genome shotgun (WGS) entry which is preliminary data.</text>
</comment>
<dbReference type="Pfam" id="PF03999">
    <property type="entry name" value="MAP65_ASE1"/>
    <property type="match status" value="1"/>
</dbReference>
<dbReference type="EMBL" id="CACRXK020001184">
    <property type="protein sequence ID" value="CAB3987506.1"/>
    <property type="molecule type" value="Genomic_DNA"/>
</dbReference>
<accession>A0A7D9DLF3</accession>
<organism evidence="3 4">
    <name type="scientific">Paramuricea clavata</name>
    <name type="common">Red gorgonian</name>
    <name type="synonym">Violescent sea-whip</name>
    <dbReference type="NCBI Taxonomy" id="317549"/>
    <lineage>
        <taxon>Eukaryota</taxon>
        <taxon>Metazoa</taxon>
        <taxon>Cnidaria</taxon>
        <taxon>Anthozoa</taxon>
        <taxon>Octocorallia</taxon>
        <taxon>Malacalcyonacea</taxon>
        <taxon>Plexauridae</taxon>
        <taxon>Paramuricea</taxon>
    </lineage>
</organism>
<feature type="compositionally biased region" description="Basic residues" evidence="2">
    <location>
        <begin position="535"/>
        <end position="554"/>
    </location>
</feature>
<feature type="non-terminal residue" evidence="3">
    <location>
        <position position="561"/>
    </location>
</feature>
<feature type="compositionally biased region" description="Low complexity" evidence="2">
    <location>
        <begin position="507"/>
        <end position="528"/>
    </location>
</feature>
<protein>
    <submittedName>
        <fullName evidence="3">Uncharacterized protein</fullName>
    </submittedName>
</protein>
<evidence type="ECO:0000256" key="2">
    <source>
        <dbReference type="SAM" id="MobiDB-lite"/>
    </source>
</evidence>
<dbReference type="GO" id="GO:1990023">
    <property type="term" value="C:mitotic spindle midzone"/>
    <property type="evidence" value="ECO:0007669"/>
    <property type="project" value="TreeGrafter"/>
</dbReference>
<reference evidence="3" key="1">
    <citation type="submission" date="2020-04" db="EMBL/GenBank/DDBJ databases">
        <authorList>
            <person name="Alioto T."/>
            <person name="Alioto T."/>
            <person name="Gomez Garrido J."/>
        </authorList>
    </citation>
    <scope>NUCLEOTIDE SEQUENCE</scope>
    <source>
        <strain evidence="3">A484AB</strain>
    </source>
</reference>
<name>A0A7D9DLF3_PARCT</name>
<evidence type="ECO:0000313" key="4">
    <source>
        <dbReference type="Proteomes" id="UP001152795"/>
    </source>
</evidence>
<dbReference type="InterPro" id="IPR007145">
    <property type="entry name" value="MAP65_Ase1_PRC1"/>
</dbReference>
<evidence type="ECO:0000256" key="1">
    <source>
        <dbReference type="SAM" id="Coils"/>
    </source>
</evidence>
<dbReference type="Proteomes" id="UP001152795">
    <property type="component" value="Unassembled WGS sequence"/>
</dbReference>
<keyword evidence="4" id="KW-1185">Reference proteome</keyword>
<dbReference type="GO" id="GO:0051256">
    <property type="term" value="P:mitotic spindle midzone assembly"/>
    <property type="evidence" value="ECO:0007669"/>
    <property type="project" value="TreeGrafter"/>
</dbReference>
<feature type="coiled-coil region" evidence="1">
    <location>
        <begin position="219"/>
        <end position="253"/>
    </location>
</feature>
<feature type="region of interest" description="Disordered" evidence="2">
    <location>
        <begin position="490"/>
        <end position="561"/>
    </location>
</feature>
<dbReference type="GO" id="GO:0008017">
    <property type="term" value="F:microtubule binding"/>
    <property type="evidence" value="ECO:0007669"/>
    <property type="project" value="InterPro"/>
</dbReference>
<dbReference type="GO" id="GO:0005737">
    <property type="term" value="C:cytoplasm"/>
    <property type="evidence" value="ECO:0007669"/>
    <property type="project" value="TreeGrafter"/>
</dbReference>